<organism evidence="1 2">
    <name type="scientific">Vibrio cholerae</name>
    <dbReference type="NCBI Taxonomy" id="666"/>
    <lineage>
        <taxon>Bacteria</taxon>
        <taxon>Pseudomonadati</taxon>
        <taxon>Pseudomonadota</taxon>
        <taxon>Gammaproteobacteria</taxon>
        <taxon>Vibrionales</taxon>
        <taxon>Vibrionaceae</taxon>
        <taxon>Vibrio</taxon>
    </lineage>
</organism>
<comment type="caution">
    <text evidence="1">The sequence shown here is derived from an EMBL/GenBank/DDBJ whole genome shotgun (WGS) entry which is preliminary data.</text>
</comment>
<accession>A0AAW4KLB5</accession>
<dbReference type="RefSeq" id="WP_213420814.1">
    <property type="nucleotide sequence ID" value="NZ_JAHBND010000181.1"/>
</dbReference>
<evidence type="ECO:0000313" key="2">
    <source>
        <dbReference type="Proteomes" id="UP001196338"/>
    </source>
</evidence>
<dbReference type="Proteomes" id="UP001196338">
    <property type="component" value="Unassembled WGS sequence"/>
</dbReference>
<dbReference type="EMBL" id="JAHBND010000181">
    <property type="protein sequence ID" value="MBS7672918.1"/>
    <property type="molecule type" value="Genomic_DNA"/>
</dbReference>
<gene>
    <name evidence="1" type="ORF">KIN13_05640</name>
</gene>
<dbReference type="AlphaFoldDB" id="A0AAW4KLB5"/>
<protein>
    <submittedName>
        <fullName evidence="1">Uncharacterized protein</fullName>
    </submittedName>
</protein>
<reference evidence="1" key="1">
    <citation type="submission" date="2021-05" db="EMBL/GenBank/DDBJ databases">
        <authorList>
            <person name="Stine C."/>
        </authorList>
    </citation>
    <scope>NUCLEOTIDE SEQUENCE</scope>
    <source>
        <strain evidence="1">TDS0091212</strain>
    </source>
</reference>
<feature type="non-terminal residue" evidence="1">
    <location>
        <position position="1"/>
    </location>
</feature>
<name>A0AAW4KLB5_VIBCL</name>
<sequence length="100" mass="11313">CTEDEAWQQIEAEAKSAPVLIDREQFEYALNVLPPAGWVRAGDCESFKMIERDNGRVTRIYVRLGENFFRFADLFTTPHADAVRLVEAAAPALLASRQNQ</sequence>
<evidence type="ECO:0000313" key="1">
    <source>
        <dbReference type="EMBL" id="MBS7672918.1"/>
    </source>
</evidence>
<proteinExistence type="predicted"/>
<reference evidence="1" key="2">
    <citation type="submission" date="2023-08" db="EMBL/GenBank/DDBJ databases">
        <title>Vibrio cholerae Outbreaks in Tanzania Exemplify Founder Flush: Simultaneous Increases in Population Size and Genetic Diversity.</title>
        <authorList>
            <person name="Debes A.K."/>
            <person name="Mohammed A."/>
            <person name="Maseke I."/>
            <person name="Almeida M."/>
            <person name="Li S."/>
            <person name="Matimba H."/>
            <person name="Joachim A."/>
            <person name="Mizinduko M."/>
            <person name="Nyanga S."/>
            <person name="Kelly M."/>
            <person name="Kachwamba Y."/>
            <person name="Schaffer A.M."/>
            <person name="Nyanga A.S."/>
            <person name="Mghamba J."/>
            <person name="Mosha F.S."/>
            <person name="Sack D.A."/>
            <person name="Stine O.C."/>
        </authorList>
    </citation>
    <scope>NUCLEOTIDE SEQUENCE</scope>
    <source>
        <strain evidence="1">TDS0091212</strain>
    </source>
</reference>